<feature type="transmembrane region" description="Helical" evidence="6">
    <location>
        <begin position="90"/>
        <end position="113"/>
    </location>
</feature>
<evidence type="ECO:0000256" key="6">
    <source>
        <dbReference type="SAM" id="Phobius"/>
    </source>
</evidence>
<dbReference type="CDD" id="cd13125">
    <property type="entry name" value="MATE_like_10"/>
    <property type="match status" value="1"/>
</dbReference>
<evidence type="ECO:0000256" key="4">
    <source>
        <dbReference type="ARBA" id="ARBA00022989"/>
    </source>
</evidence>
<dbReference type="RefSeq" id="WP_128762107.1">
    <property type="nucleotide sequence ID" value="NZ_QOVI01000005.1"/>
</dbReference>
<dbReference type="PANTHER" id="PTHR30250:SF30">
    <property type="entry name" value="LIPID III FLIPPASE"/>
    <property type="match status" value="1"/>
</dbReference>
<feature type="transmembrane region" description="Helical" evidence="6">
    <location>
        <begin position="399"/>
        <end position="421"/>
    </location>
</feature>
<protein>
    <submittedName>
        <fullName evidence="7">PST family polysaccharide transporter</fullName>
    </submittedName>
</protein>
<gene>
    <name evidence="7" type="ORF">DSM04_105319</name>
</gene>
<accession>A0A4Q0NRT1</accession>
<evidence type="ECO:0000256" key="1">
    <source>
        <dbReference type="ARBA" id="ARBA00004651"/>
    </source>
</evidence>
<proteinExistence type="predicted"/>
<dbReference type="EMBL" id="QOVI01000005">
    <property type="protein sequence ID" value="RXG13340.1"/>
    <property type="molecule type" value="Genomic_DNA"/>
</dbReference>
<dbReference type="GO" id="GO:0005886">
    <property type="term" value="C:plasma membrane"/>
    <property type="evidence" value="ECO:0007669"/>
    <property type="project" value="UniProtKB-SubCell"/>
</dbReference>
<name>A0A4Q0NRT1_9FLAO</name>
<evidence type="ECO:0000313" key="8">
    <source>
        <dbReference type="Proteomes" id="UP000289821"/>
    </source>
</evidence>
<evidence type="ECO:0000256" key="3">
    <source>
        <dbReference type="ARBA" id="ARBA00022692"/>
    </source>
</evidence>
<keyword evidence="8" id="KW-1185">Reference proteome</keyword>
<feature type="transmembrane region" description="Helical" evidence="6">
    <location>
        <begin position="371"/>
        <end position="393"/>
    </location>
</feature>
<comment type="subcellular location">
    <subcellularLocation>
        <location evidence="1">Cell membrane</location>
        <topology evidence="1">Multi-pass membrane protein</topology>
    </subcellularLocation>
</comment>
<dbReference type="InterPro" id="IPR050833">
    <property type="entry name" value="Poly_Biosynth_Transport"/>
</dbReference>
<comment type="caution">
    <text evidence="7">The sequence shown here is derived from an EMBL/GenBank/DDBJ whole genome shotgun (WGS) entry which is preliminary data.</text>
</comment>
<feature type="transmembrane region" description="Helical" evidence="6">
    <location>
        <begin position="311"/>
        <end position="334"/>
    </location>
</feature>
<feature type="transmembrane region" description="Helical" evidence="6">
    <location>
        <begin position="161"/>
        <end position="180"/>
    </location>
</feature>
<keyword evidence="2" id="KW-1003">Cell membrane</keyword>
<dbReference type="OrthoDB" id="9769862at2"/>
<keyword evidence="3 6" id="KW-0812">Transmembrane</keyword>
<feature type="transmembrane region" description="Helical" evidence="6">
    <location>
        <begin position="133"/>
        <end position="154"/>
    </location>
</feature>
<feature type="transmembrane region" description="Helical" evidence="6">
    <location>
        <begin position="186"/>
        <end position="208"/>
    </location>
</feature>
<evidence type="ECO:0000256" key="2">
    <source>
        <dbReference type="ARBA" id="ARBA00022475"/>
    </source>
</evidence>
<evidence type="ECO:0000313" key="7">
    <source>
        <dbReference type="EMBL" id="RXG13340.1"/>
    </source>
</evidence>
<dbReference type="GO" id="GO:0009246">
    <property type="term" value="P:enterobacterial common antigen biosynthetic process"/>
    <property type="evidence" value="ECO:0007669"/>
    <property type="project" value="InterPro"/>
</dbReference>
<dbReference type="InterPro" id="IPR044550">
    <property type="entry name" value="WzxE"/>
</dbReference>
<keyword evidence="4 6" id="KW-1133">Transmembrane helix</keyword>
<dbReference type="AlphaFoldDB" id="A0A4Q0NRT1"/>
<keyword evidence="5 6" id="KW-0472">Membrane</keyword>
<dbReference type="Proteomes" id="UP000289821">
    <property type="component" value="Unassembled WGS sequence"/>
</dbReference>
<reference evidence="7 8" key="1">
    <citation type="submission" date="2018-07" db="EMBL/GenBank/DDBJ databases">
        <title>Leeuwenhoekiella genomics.</title>
        <authorList>
            <person name="Tahon G."/>
            <person name="Willems A."/>
        </authorList>
    </citation>
    <scope>NUCLEOTIDE SEQUENCE [LARGE SCALE GENOMIC DNA]</scope>
    <source>
        <strain evidence="7 8">R-50232</strain>
    </source>
</reference>
<feature type="transmembrane region" description="Helical" evidence="6">
    <location>
        <begin position="229"/>
        <end position="248"/>
    </location>
</feature>
<evidence type="ECO:0000256" key="5">
    <source>
        <dbReference type="ARBA" id="ARBA00023136"/>
    </source>
</evidence>
<sequence length="434" mass="48254">MFKFLRKLIQQNILLKVSAVNTLRISVRIACGLITSKLIAIYLGASGMAILGDLRNFLNSVQSVGQLGINNGVVKYSAEYKQQKIKLNSLVATSLKIGFLASVVLSLILFIAAPELNNLVFSSAFNFTGILRFVALALPVFTLNALIINVLSGLGDYKKVIFINIATNVLGVLSAAFLIIKMQVFGALLSLVLSAAIAFLAIAVALYKNRGYLITVLALPIKYSILKKLASYGGMTLFSAIVSPWVYISIRQHIIAVDGLEKAGYWDAMLRLSDYYLMFTTTLLTLYVLPKLSTMQTKKEFKTEVFNFYKTILPLFGLGLILVYVLKIWIIKLVYNIDFLQMNTLFSWQLAGDFFRVASLVIAYQFIAKNMFWAFIITQIISLSIIYFSSTYLVSEFGFVGASMGHLVSYVVYFLMLLVIFRKSLLASPKGIVS</sequence>
<feature type="transmembrane region" description="Helical" evidence="6">
    <location>
        <begin position="268"/>
        <end position="290"/>
    </location>
</feature>
<organism evidence="7 8">
    <name type="scientific">Leeuwenhoekiella aestuarii</name>
    <dbReference type="NCBI Taxonomy" id="2249426"/>
    <lineage>
        <taxon>Bacteria</taxon>
        <taxon>Pseudomonadati</taxon>
        <taxon>Bacteroidota</taxon>
        <taxon>Flavobacteriia</taxon>
        <taxon>Flavobacteriales</taxon>
        <taxon>Flavobacteriaceae</taxon>
        <taxon>Leeuwenhoekiella</taxon>
    </lineage>
</organism>
<feature type="transmembrane region" description="Helical" evidence="6">
    <location>
        <begin position="346"/>
        <end position="364"/>
    </location>
</feature>
<dbReference type="PANTHER" id="PTHR30250">
    <property type="entry name" value="PST FAMILY PREDICTED COLANIC ACID TRANSPORTER"/>
    <property type="match status" value="1"/>
</dbReference>